<evidence type="ECO:0008006" key="3">
    <source>
        <dbReference type="Google" id="ProtNLM"/>
    </source>
</evidence>
<dbReference type="OrthoDB" id="1312899at2"/>
<dbReference type="Pfam" id="PF20559">
    <property type="entry name" value="DUF6770"/>
    <property type="match status" value="2"/>
</dbReference>
<dbReference type="InterPro" id="IPR046661">
    <property type="entry name" value="DUF6770"/>
</dbReference>
<name>A0A3S3U5L6_9FLAO</name>
<dbReference type="EMBL" id="SBII01000001">
    <property type="protein sequence ID" value="RWX03760.1"/>
    <property type="molecule type" value="Genomic_DNA"/>
</dbReference>
<proteinExistence type="predicted"/>
<reference evidence="1 2" key="1">
    <citation type="submission" date="2019-01" db="EMBL/GenBank/DDBJ databases">
        <title>Flavobacterium sp. nov.,isolated from freshwater.</title>
        <authorList>
            <person name="Zhang R."/>
            <person name="Du Z.-J."/>
        </authorList>
    </citation>
    <scope>NUCLEOTIDE SEQUENCE [LARGE SCALE GENOMIC DNA]</scope>
    <source>
        <strain evidence="1 2">1E403</strain>
    </source>
</reference>
<dbReference type="RefSeq" id="WP_128388315.1">
    <property type="nucleotide sequence ID" value="NZ_SBII01000001.1"/>
</dbReference>
<comment type="caution">
    <text evidence="1">The sequence shown here is derived from an EMBL/GenBank/DDBJ whole genome shotgun (WGS) entry which is preliminary data.</text>
</comment>
<evidence type="ECO:0000313" key="2">
    <source>
        <dbReference type="Proteomes" id="UP000287527"/>
    </source>
</evidence>
<evidence type="ECO:0000313" key="1">
    <source>
        <dbReference type="EMBL" id="RWX03760.1"/>
    </source>
</evidence>
<sequence>MRNNYLLLLLCFFCCTSYGQITNLSKLSKGKFYSSDVIKDEKNNIKGYFILFESDKVAKETVELEYVVLDENLTKVTNGFMTEMKYESWLIDAEKITVGVSLYKNKLLLELADYANGVSLFQRYRILDVVTNEMSKPFDFIKGSLRLNPVFDRKNSNMSNNMSENISFYDGVGMMVHSKTLNKKEGRTKRYLAHYNDDLKEEWKYEYSEVEDKKKKILTYLASDEDVIVLFNRYTKNNNEGTYLPEVSTLFLDAKKGTLRKEFQFPELDKFSYRVVDCVITNDKVYLMGNYAKGNKYASLDDTENIGLYKLVFNKKTGELLDKNYFKWESLVGKLDIKKNGYVRKEGQLYTHNMLLKSDGNIIAVTEAFINKPIITNNMYFLELDDKFEVKDLFEVTKFRNKFPGTNAYSSDIKNYGMFDFIDYQDLGDDEFLFFLNDNEKKSKNRKKSTLYGIVSYSDGKFKRQTLDLKTETSNIKAYNSKKGYLMLVENFDEKNKSTEFRLEKINY</sequence>
<dbReference type="AlphaFoldDB" id="A0A3S3U5L6"/>
<keyword evidence="2" id="KW-1185">Reference proteome</keyword>
<dbReference type="Proteomes" id="UP000287527">
    <property type="component" value="Unassembled WGS sequence"/>
</dbReference>
<organism evidence="1 2">
    <name type="scientific">Flavobacterium cerinum</name>
    <dbReference type="NCBI Taxonomy" id="2502784"/>
    <lineage>
        <taxon>Bacteria</taxon>
        <taxon>Pseudomonadati</taxon>
        <taxon>Bacteroidota</taxon>
        <taxon>Flavobacteriia</taxon>
        <taxon>Flavobacteriales</taxon>
        <taxon>Flavobacteriaceae</taxon>
        <taxon>Flavobacterium</taxon>
    </lineage>
</organism>
<gene>
    <name evidence="1" type="ORF">EPI11_02175</name>
</gene>
<protein>
    <recommendedName>
        <fullName evidence="3">WG repeat-containing protein</fullName>
    </recommendedName>
</protein>
<accession>A0A3S3U5L6</accession>